<dbReference type="GO" id="GO:0004326">
    <property type="term" value="F:tetrahydrofolylpolyglutamate synthase activity"/>
    <property type="evidence" value="ECO:0007669"/>
    <property type="project" value="UniProtKB-EC"/>
</dbReference>
<dbReference type="InterPro" id="IPR036615">
    <property type="entry name" value="Mur_ligase_C_dom_sf"/>
</dbReference>
<name>A0ABS4EAM3_9FIRM</name>
<dbReference type="PROSITE" id="PS01012">
    <property type="entry name" value="FOLYLPOLYGLU_SYNT_2"/>
    <property type="match status" value="1"/>
</dbReference>
<dbReference type="Pfam" id="PF08245">
    <property type="entry name" value="Mur_ligase_M"/>
    <property type="match status" value="1"/>
</dbReference>
<dbReference type="Gene3D" id="3.90.190.20">
    <property type="entry name" value="Mur ligase, C-terminal domain"/>
    <property type="match status" value="1"/>
</dbReference>
<evidence type="ECO:0000313" key="13">
    <source>
        <dbReference type="EMBL" id="MBP1854979.1"/>
    </source>
</evidence>
<dbReference type="PIRSF" id="PIRSF001563">
    <property type="entry name" value="Folylpolyglu_synth"/>
    <property type="match status" value="1"/>
</dbReference>
<evidence type="ECO:0000256" key="6">
    <source>
        <dbReference type="ARBA" id="ARBA00022840"/>
    </source>
</evidence>
<dbReference type="SUPFAM" id="SSF53623">
    <property type="entry name" value="MurD-like peptide ligases, catalytic domain"/>
    <property type="match status" value="1"/>
</dbReference>
<dbReference type="PANTHER" id="PTHR11136:SF0">
    <property type="entry name" value="DIHYDROFOLATE SYNTHETASE-RELATED"/>
    <property type="match status" value="1"/>
</dbReference>
<gene>
    <name evidence="13" type="ORF">J2Z43_001372</name>
</gene>
<evidence type="ECO:0000259" key="12">
    <source>
        <dbReference type="Pfam" id="PF08245"/>
    </source>
</evidence>
<evidence type="ECO:0000313" key="14">
    <source>
        <dbReference type="Proteomes" id="UP000767291"/>
    </source>
</evidence>
<reference evidence="13 14" key="1">
    <citation type="submission" date="2021-03" db="EMBL/GenBank/DDBJ databases">
        <title>Genomic Encyclopedia of Type Strains, Phase IV (KMG-IV): sequencing the most valuable type-strain genomes for metagenomic binning, comparative biology and taxonomic classification.</title>
        <authorList>
            <person name="Goeker M."/>
        </authorList>
    </citation>
    <scope>NUCLEOTIDE SEQUENCE [LARGE SCALE GENOMIC DNA]</scope>
    <source>
        <strain evidence="13 14">DSM 1289</strain>
    </source>
</reference>
<dbReference type="InterPro" id="IPR013221">
    <property type="entry name" value="Mur_ligase_cen"/>
</dbReference>
<dbReference type="GO" id="GO:0008841">
    <property type="term" value="F:dihydrofolate synthase activity"/>
    <property type="evidence" value="ECO:0007669"/>
    <property type="project" value="UniProtKB-EC"/>
</dbReference>
<dbReference type="SUPFAM" id="SSF53244">
    <property type="entry name" value="MurD-like peptide ligases, peptide-binding domain"/>
    <property type="match status" value="1"/>
</dbReference>
<evidence type="ECO:0000259" key="11">
    <source>
        <dbReference type="Pfam" id="PF02875"/>
    </source>
</evidence>
<dbReference type="InterPro" id="IPR001645">
    <property type="entry name" value="Folylpolyglutamate_synth"/>
</dbReference>
<evidence type="ECO:0000256" key="3">
    <source>
        <dbReference type="ARBA" id="ARBA00022598"/>
    </source>
</evidence>
<dbReference type="EC" id="6.3.2.17" evidence="2"/>
<dbReference type="InterPro" id="IPR036565">
    <property type="entry name" value="Mur-like_cat_sf"/>
</dbReference>
<keyword evidence="14" id="KW-1185">Reference proteome</keyword>
<keyword evidence="7" id="KW-0460">Magnesium</keyword>
<evidence type="ECO:0000256" key="8">
    <source>
        <dbReference type="ARBA" id="ARBA00030592"/>
    </source>
</evidence>
<keyword evidence="5 10" id="KW-0547">Nucleotide-binding</keyword>
<feature type="domain" description="Mur ligase central" evidence="12">
    <location>
        <begin position="44"/>
        <end position="269"/>
    </location>
</feature>
<protein>
    <recommendedName>
        <fullName evidence="2">tetrahydrofolate synthase</fullName>
        <ecNumber evidence="2">6.3.2.17</ecNumber>
    </recommendedName>
    <alternativeName>
        <fullName evidence="8">Tetrahydrofolylpolyglutamate synthase</fullName>
    </alternativeName>
</protein>
<keyword evidence="3 10" id="KW-0436">Ligase</keyword>
<dbReference type="Pfam" id="PF02875">
    <property type="entry name" value="Mur_ligase_C"/>
    <property type="match status" value="1"/>
</dbReference>
<organism evidence="13 14">
    <name type="scientific">Metaclostridioides mangenotii</name>
    <dbReference type="NCBI Taxonomy" id="1540"/>
    <lineage>
        <taxon>Bacteria</taxon>
        <taxon>Bacillati</taxon>
        <taxon>Bacillota</taxon>
        <taxon>Clostridia</taxon>
        <taxon>Peptostreptococcales</taxon>
        <taxon>Peptostreptococcaceae</taxon>
        <taxon>Metaclostridioides</taxon>
    </lineage>
</organism>
<evidence type="ECO:0000256" key="10">
    <source>
        <dbReference type="PIRNR" id="PIRNR001563"/>
    </source>
</evidence>
<feature type="domain" description="Mur ligase C-terminal" evidence="11">
    <location>
        <begin position="298"/>
        <end position="417"/>
    </location>
</feature>
<dbReference type="PROSITE" id="PS01011">
    <property type="entry name" value="FOLYLPOLYGLU_SYNT_1"/>
    <property type="match status" value="1"/>
</dbReference>
<evidence type="ECO:0000256" key="7">
    <source>
        <dbReference type="ARBA" id="ARBA00022842"/>
    </source>
</evidence>
<proteinExistence type="inferred from homology"/>
<dbReference type="NCBIfam" id="TIGR01499">
    <property type="entry name" value="folC"/>
    <property type="match status" value="1"/>
</dbReference>
<comment type="similarity">
    <text evidence="1 10">Belongs to the folylpolyglutamate synthase family.</text>
</comment>
<evidence type="ECO:0000256" key="5">
    <source>
        <dbReference type="ARBA" id="ARBA00022741"/>
    </source>
</evidence>
<evidence type="ECO:0000256" key="2">
    <source>
        <dbReference type="ARBA" id="ARBA00013025"/>
    </source>
</evidence>
<evidence type="ECO:0000256" key="1">
    <source>
        <dbReference type="ARBA" id="ARBA00008276"/>
    </source>
</evidence>
<dbReference type="RefSeq" id="WP_209456474.1">
    <property type="nucleotide sequence ID" value="NZ_BAAACS010000002.1"/>
</dbReference>
<evidence type="ECO:0000256" key="9">
    <source>
        <dbReference type="ARBA" id="ARBA00047493"/>
    </source>
</evidence>
<comment type="caution">
    <text evidence="13">The sequence shown here is derived from an EMBL/GenBank/DDBJ whole genome shotgun (WGS) entry which is preliminary data.</text>
</comment>
<dbReference type="Gene3D" id="3.40.1190.10">
    <property type="entry name" value="Mur-like, catalytic domain"/>
    <property type="match status" value="1"/>
</dbReference>
<comment type="catalytic activity">
    <reaction evidence="9">
        <text>(6S)-5,6,7,8-tetrahydrofolyl-(gamma-L-Glu)(n) + L-glutamate + ATP = (6S)-5,6,7,8-tetrahydrofolyl-(gamma-L-Glu)(n+1) + ADP + phosphate + H(+)</text>
        <dbReference type="Rhea" id="RHEA:10580"/>
        <dbReference type="Rhea" id="RHEA-COMP:14738"/>
        <dbReference type="Rhea" id="RHEA-COMP:14740"/>
        <dbReference type="ChEBI" id="CHEBI:15378"/>
        <dbReference type="ChEBI" id="CHEBI:29985"/>
        <dbReference type="ChEBI" id="CHEBI:30616"/>
        <dbReference type="ChEBI" id="CHEBI:43474"/>
        <dbReference type="ChEBI" id="CHEBI:141005"/>
        <dbReference type="ChEBI" id="CHEBI:456216"/>
        <dbReference type="EC" id="6.3.2.17"/>
    </reaction>
</comment>
<dbReference type="Proteomes" id="UP000767291">
    <property type="component" value="Unassembled WGS sequence"/>
</dbReference>
<dbReference type="EMBL" id="JAGGJX010000002">
    <property type="protein sequence ID" value="MBP1854979.1"/>
    <property type="molecule type" value="Genomic_DNA"/>
</dbReference>
<dbReference type="InterPro" id="IPR018109">
    <property type="entry name" value="Folylpolyglutamate_synth_CS"/>
</dbReference>
<accession>A0ABS4EAM3</accession>
<sequence>MNYDEALKYISNTNRFGMKLGLETITKLLELLGNPQENLNIIHVAGTNGKGSVCSFISNILIDGGYSVGLYTSPYLENFTERIRVDKKEIPRDEVARIVQLIDEKISIMLKEGYSSPTEFEIVTAMAFYYYNYCKVDYVVLEVGLGGRYDATNVINSSLVSVITSISLDHIGVLGDTIPKIAYEKAGIIKENGAAIVYGQKREAEEVIKDICKQKNAEFIGVEFGSIEVVKSDVKSQVFNYTSSDSKYENIEIALIGEHQIKNSILAINTIEYLNKNHKINISIDNIKSGLLKTEWPGRIEVIKEKPLFIIDGAHNLDGAKSLAKVLEKNFSGKKGILIIGMLKDKDVDSVLEVLTPYFKKVVATYPVSDRSMETELLKEKISKYVEDVVAIENINNAVEYAIGKSNEDDVIIAAGSLYMIGSIRTIIKEEN</sequence>
<keyword evidence="6 10" id="KW-0067">ATP-binding</keyword>
<keyword evidence="4" id="KW-0479">Metal-binding</keyword>
<dbReference type="PANTHER" id="PTHR11136">
    <property type="entry name" value="FOLYLPOLYGLUTAMATE SYNTHASE-RELATED"/>
    <property type="match status" value="1"/>
</dbReference>
<evidence type="ECO:0000256" key="4">
    <source>
        <dbReference type="ARBA" id="ARBA00022723"/>
    </source>
</evidence>
<dbReference type="InterPro" id="IPR004101">
    <property type="entry name" value="Mur_ligase_C"/>
</dbReference>